<proteinExistence type="predicted"/>
<dbReference type="AlphaFoldDB" id="A0A1B6F7K2"/>
<feature type="compositionally biased region" description="Polar residues" evidence="1">
    <location>
        <begin position="109"/>
        <end position="123"/>
    </location>
</feature>
<protein>
    <recommendedName>
        <fullName evidence="3">STI1 domain-containing protein</fullName>
    </recommendedName>
</protein>
<accession>A0A1B6F7K2</accession>
<sequence length="123" mass="14002">LTLTEIQENLQKECLKNPALLKKLLDQPLVEKFMENEENWRNLVSNNVLMDGLYRKYPTLRTTVNDFDLIKQSMDLAKNPAMMYEFLDPDVRTGQTESIHSIPKETEQNDVVASTATAGKTAG</sequence>
<dbReference type="EMBL" id="GECZ01023658">
    <property type="protein sequence ID" value="JAS46111.1"/>
    <property type="molecule type" value="Transcribed_RNA"/>
</dbReference>
<feature type="region of interest" description="Disordered" evidence="1">
    <location>
        <begin position="95"/>
        <end position="123"/>
    </location>
</feature>
<reference evidence="2" key="1">
    <citation type="submission" date="2015-11" db="EMBL/GenBank/DDBJ databases">
        <title>De novo transcriptome assembly of four potential Pierce s Disease insect vectors from Arizona vineyards.</title>
        <authorList>
            <person name="Tassone E.E."/>
        </authorList>
    </citation>
    <scope>NUCLEOTIDE SEQUENCE</scope>
</reference>
<name>A0A1B6F7K2_9HEMI</name>
<gene>
    <name evidence="2" type="ORF">g.1958</name>
</gene>
<feature type="non-terminal residue" evidence="2">
    <location>
        <position position="123"/>
    </location>
</feature>
<evidence type="ECO:0000313" key="2">
    <source>
        <dbReference type="EMBL" id="JAS46111.1"/>
    </source>
</evidence>
<evidence type="ECO:0008006" key="3">
    <source>
        <dbReference type="Google" id="ProtNLM"/>
    </source>
</evidence>
<evidence type="ECO:0000256" key="1">
    <source>
        <dbReference type="SAM" id="MobiDB-lite"/>
    </source>
</evidence>
<dbReference type="Pfam" id="PF23195">
    <property type="entry name" value="UBQLN1"/>
    <property type="match status" value="1"/>
</dbReference>
<organism evidence="2">
    <name type="scientific">Cuerna arida</name>
    <dbReference type="NCBI Taxonomy" id="1464854"/>
    <lineage>
        <taxon>Eukaryota</taxon>
        <taxon>Metazoa</taxon>
        <taxon>Ecdysozoa</taxon>
        <taxon>Arthropoda</taxon>
        <taxon>Hexapoda</taxon>
        <taxon>Insecta</taxon>
        <taxon>Pterygota</taxon>
        <taxon>Neoptera</taxon>
        <taxon>Paraneoptera</taxon>
        <taxon>Hemiptera</taxon>
        <taxon>Auchenorrhyncha</taxon>
        <taxon>Membracoidea</taxon>
        <taxon>Cicadellidae</taxon>
        <taxon>Cicadellinae</taxon>
        <taxon>Proconiini</taxon>
        <taxon>Cuerna</taxon>
    </lineage>
</organism>
<feature type="non-terminal residue" evidence="2">
    <location>
        <position position="1"/>
    </location>
</feature>